<dbReference type="GeneID" id="105443509"/>
<evidence type="ECO:0000256" key="5">
    <source>
        <dbReference type="ARBA" id="ARBA00022801"/>
    </source>
</evidence>
<evidence type="ECO:0000313" key="9">
    <source>
        <dbReference type="EnsemblMetazoa" id="XP_011675051"/>
    </source>
</evidence>
<dbReference type="KEGG" id="spu:105443509"/>
<dbReference type="AlphaFoldDB" id="A0A7M7HLA5"/>
<reference evidence="9" key="2">
    <citation type="submission" date="2021-01" db="UniProtKB">
        <authorList>
            <consortium name="EnsemblMetazoa"/>
        </authorList>
    </citation>
    <scope>IDENTIFICATION</scope>
</reference>
<evidence type="ECO:0000259" key="8">
    <source>
        <dbReference type="Pfam" id="PF17921"/>
    </source>
</evidence>
<evidence type="ECO:0008006" key="11">
    <source>
        <dbReference type="Google" id="ProtNLM"/>
    </source>
</evidence>
<keyword evidence="6" id="KW-0695">RNA-directed DNA polymerase</keyword>
<keyword evidence="1" id="KW-0808">Transferase</keyword>
<dbReference type="OrthoDB" id="8035539at2759"/>
<dbReference type="Gene3D" id="1.10.340.70">
    <property type="match status" value="1"/>
</dbReference>
<keyword evidence="10" id="KW-1185">Reference proteome</keyword>
<keyword evidence="5" id="KW-0378">Hydrolase</keyword>
<keyword evidence="2" id="KW-0548">Nucleotidyltransferase</keyword>
<dbReference type="Proteomes" id="UP000007110">
    <property type="component" value="Unassembled WGS sequence"/>
</dbReference>
<dbReference type="Pfam" id="PF17921">
    <property type="entry name" value="Integrase_H2C2"/>
    <property type="match status" value="1"/>
</dbReference>
<dbReference type="InterPro" id="IPR041588">
    <property type="entry name" value="Integrase_H2C2"/>
</dbReference>
<reference evidence="10" key="1">
    <citation type="submission" date="2015-02" db="EMBL/GenBank/DDBJ databases">
        <title>Genome sequencing for Strongylocentrotus purpuratus.</title>
        <authorList>
            <person name="Murali S."/>
            <person name="Liu Y."/>
            <person name="Vee V."/>
            <person name="English A."/>
            <person name="Wang M."/>
            <person name="Skinner E."/>
            <person name="Han Y."/>
            <person name="Muzny D.M."/>
            <person name="Worley K.C."/>
            <person name="Gibbs R.A."/>
        </authorList>
    </citation>
    <scope>NUCLEOTIDE SEQUENCE</scope>
</reference>
<feature type="domain" description="Integrase zinc-binding" evidence="8">
    <location>
        <begin position="182"/>
        <end position="235"/>
    </location>
</feature>
<evidence type="ECO:0000313" key="10">
    <source>
        <dbReference type="Proteomes" id="UP000007110"/>
    </source>
</evidence>
<dbReference type="InterPro" id="IPR043502">
    <property type="entry name" value="DNA/RNA_pol_sf"/>
</dbReference>
<accession>A0A7M7HLA5</accession>
<evidence type="ECO:0000256" key="1">
    <source>
        <dbReference type="ARBA" id="ARBA00022679"/>
    </source>
</evidence>
<dbReference type="OMA" id="QNELHEG"/>
<dbReference type="Pfam" id="PF17917">
    <property type="entry name" value="RT_RNaseH"/>
    <property type="match status" value="1"/>
</dbReference>
<sequence>MLNSAERNYSQLDKEGLAIMFGVKRFHQYVYTYGRKFTIVTDHKPLLGLLGESKAIPQMASPRVQRWAITLSAYIYKLVYKPGSANSNADALSRLPRSTTTTEPELPTEILSMFNILQRTPVTPKRVREWTAHDRVLSRVRKHVMSGWGHSCEDEELKPYFSRRHELSVQDGCVLWGTRVVIPTKGREQILDEIHDTHPGIVRMKAIARGIVWWPKLDSELERKVKQCSVCQQYQRLPPRSPVHPWEYPSVPWERIHIDFAGPFE</sequence>
<proteinExistence type="predicted"/>
<keyword evidence="3" id="KW-0540">Nuclease</keyword>
<protein>
    <recommendedName>
        <fullName evidence="11">Polyprotein</fullName>
    </recommendedName>
</protein>
<feature type="domain" description="Reverse transcriptase RNase H-like" evidence="7">
    <location>
        <begin position="2"/>
        <end position="74"/>
    </location>
</feature>
<dbReference type="FunFam" id="1.10.340.70:FF:000003">
    <property type="entry name" value="Protein CBG25708"/>
    <property type="match status" value="1"/>
</dbReference>
<evidence type="ECO:0000256" key="2">
    <source>
        <dbReference type="ARBA" id="ARBA00022695"/>
    </source>
</evidence>
<dbReference type="GO" id="GO:0016787">
    <property type="term" value="F:hydrolase activity"/>
    <property type="evidence" value="ECO:0007669"/>
    <property type="project" value="UniProtKB-KW"/>
</dbReference>
<dbReference type="GO" id="GO:0004519">
    <property type="term" value="F:endonuclease activity"/>
    <property type="evidence" value="ECO:0007669"/>
    <property type="project" value="UniProtKB-KW"/>
</dbReference>
<dbReference type="CDD" id="cd09274">
    <property type="entry name" value="RNase_HI_RT_Ty3"/>
    <property type="match status" value="1"/>
</dbReference>
<evidence type="ECO:0000256" key="6">
    <source>
        <dbReference type="ARBA" id="ARBA00022918"/>
    </source>
</evidence>
<organism evidence="9 10">
    <name type="scientific">Strongylocentrotus purpuratus</name>
    <name type="common">Purple sea urchin</name>
    <dbReference type="NCBI Taxonomy" id="7668"/>
    <lineage>
        <taxon>Eukaryota</taxon>
        <taxon>Metazoa</taxon>
        <taxon>Echinodermata</taxon>
        <taxon>Eleutherozoa</taxon>
        <taxon>Echinozoa</taxon>
        <taxon>Echinoidea</taxon>
        <taxon>Euechinoidea</taxon>
        <taxon>Echinacea</taxon>
        <taxon>Camarodonta</taxon>
        <taxon>Echinidea</taxon>
        <taxon>Strongylocentrotidae</taxon>
        <taxon>Strongylocentrotus</taxon>
    </lineage>
</organism>
<dbReference type="PANTHER" id="PTHR37984">
    <property type="entry name" value="PROTEIN CBG26694"/>
    <property type="match status" value="1"/>
</dbReference>
<dbReference type="GO" id="GO:0003964">
    <property type="term" value="F:RNA-directed DNA polymerase activity"/>
    <property type="evidence" value="ECO:0007669"/>
    <property type="project" value="UniProtKB-KW"/>
</dbReference>
<dbReference type="RefSeq" id="XP_011675051.1">
    <property type="nucleotide sequence ID" value="XM_011676749.1"/>
</dbReference>
<evidence type="ECO:0000259" key="7">
    <source>
        <dbReference type="Pfam" id="PF17917"/>
    </source>
</evidence>
<dbReference type="InterPro" id="IPR050951">
    <property type="entry name" value="Retrovirus_Pol_polyprotein"/>
</dbReference>
<dbReference type="EnsemblMetazoa" id="XM_011676749">
    <property type="protein sequence ID" value="XP_011675051"/>
    <property type="gene ID" value="LOC105443509"/>
</dbReference>
<evidence type="ECO:0000256" key="3">
    <source>
        <dbReference type="ARBA" id="ARBA00022722"/>
    </source>
</evidence>
<dbReference type="InterPro" id="IPR041373">
    <property type="entry name" value="RT_RNaseH"/>
</dbReference>
<evidence type="ECO:0000256" key="4">
    <source>
        <dbReference type="ARBA" id="ARBA00022759"/>
    </source>
</evidence>
<keyword evidence="4" id="KW-0255">Endonuclease</keyword>
<dbReference type="SUPFAM" id="SSF56672">
    <property type="entry name" value="DNA/RNA polymerases"/>
    <property type="match status" value="1"/>
</dbReference>
<dbReference type="PANTHER" id="PTHR37984:SF5">
    <property type="entry name" value="PROTEIN NYNRIN-LIKE"/>
    <property type="match status" value="1"/>
</dbReference>
<name>A0A7M7HLA5_STRPU</name>
<dbReference type="InParanoid" id="A0A7M7HLA5"/>